<evidence type="ECO:0000313" key="3">
    <source>
        <dbReference type="Proteomes" id="UP000637695"/>
    </source>
</evidence>
<comment type="caution">
    <text evidence="2">The sequence shown here is derived from an EMBL/GenBank/DDBJ whole genome shotgun (WGS) entry which is preliminary data.</text>
</comment>
<keyword evidence="1" id="KW-1133">Transmembrane helix</keyword>
<proteinExistence type="predicted"/>
<dbReference type="EMBL" id="BMOY01000002">
    <property type="protein sequence ID" value="GGI95997.1"/>
    <property type="molecule type" value="Genomic_DNA"/>
</dbReference>
<protein>
    <submittedName>
        <fullName evidence="2">Uncharacterized protein</fullName>
    </submittedName>
</protein>
<evidence type="ECO:0000256" key="1">
    <source>
        <dbReference type="SAM" id="Phobius"/>
    </source>
</evidence>
<keyword evidence="1" id="KW-0472">Membrane</keyword>
<reference evidence="2" key="1">
    <citation type="journal article" date="2014" name="Int. J. Syst. Evol. Microbiol.">
        <title>Complete genome sequence of Corynebacterium casei LMG S-19264T (=DSM 44701T), isolated from a smear-ripened cheese.</title>
        <authorList>
            <consortium name="US DOE Joint Genome Institute (JGI-PGF)"/>
            <person name="Walter F."/>
            <person name="Albersmeier A."/>
            <person name="Kalinowski J."/>
            <person name="Ruckert C."/>
        </authorList>
    </citation>
    <scope>NUCLEOTIDE SEQUENCE</scope>
    <source>
        <strain evidence="2">JCM 18487</strain>
    </source>
</reference>
<keyword evidence="1" id="KW-0812">Transmembrane</keyword>
<feature type="transmembrane region" description="Helical" evidence="1">
    <location>
        <begin position="6"/>
        <end position="28"/>
    </location>
</feature>
<keyword evidence="3" id="KW-1185">Reference proteome</keyword>
<gene>
    <name evidence="2" type="ORF">GCM10010885_02110</name>
</gene>
<accession>A0A917NF24</accession>
<dbReference type="AlphaFoldDB" id="A0A917NF24"/>
<sequence length="39" mass="4557">MDATSMIRWIVVFLMVFVILMFFVFSFARQKTAHEKTGG</sequence>
<name>A0A917NF24_9BACL</name>
<organism evidence="2 3">
    <name type="scientific">Alicyclobacillus cellulosilyticus</name>
    <dbReference type="NCBI Taxonomy" id="1003997"/>
    <lineage>
        <taxon>Bacteria</taxon>
        <taxon>Bacillati</taxon>
        <taxon>Bacillota</taxon>
        <taxon>Bacilli</taxon>
        <taxon>Bacillales</taxon>
        <taxon>Alicyclobacillaceae</taxon>
        <taxon>Alicyclobacillus</taxon>
    </lineage>
</organism>
<reference evidence="2" key="2">
    <citation type="submission" date="2020-09" db="EMBL/GenBank/DDBJ databases">
        <authorList>
            <person name="Sun Q."/>
            <person name="Ohkuma M."/>
        </authorList>
    </citation>
    <scope>NUCLEOTIDE SEQUENCE</scope>
    <source>
        <strain evidence="2">JCM 18487</strain>
    </source>
</reference>
<evidence type="ECO:0000313" key="2">
    <source>
        <dbReference type="EMBL" id="GGI95997.1"/>
    </source>
</evidence>
<dbReference type="Proteomes" id="UP000637695">
    <property type="component" value="Unassembled WGS sequence"/>
</dbReference>